<evidence type="ECO:0008006" key="4">
    <source>
        <dbReference type="Google" id="ProtNLM"/>
    </source>
</evidence>
<keyword evidence="3" id="KW-1185">Reference proteome</keyword>
<feature type="region of interest" description="Disordered" evidence="1">
    <location>
        <begin position="1"/>
        <end position="64"/>
    </location>
</feature>
<name>A0ABN1AHW5_9ACTN</name>
<evidence type="ECO:0000313" key="2">
    <source>
        <dbReference type="EMBL" id="GAA0476925.1"/>
    </source>
</evidence>
<organism evidence="2 3">
    <name type="scientific">Streptomyces stramineus</name>
    <dbReference type="NCBI Taxonomy" id="173861"/>
    <lineage>
        <taxon>Bacteria</taxon>
        <taxon>Bacillati</taxon>
        <taxon>Actinomycetota</taxon>
        <taxon>Actinomycetes</taxon>
        <taxon>Kitasatosporales</taxon>
        <taxon>Streptomycetaceae</taxon>
        <taxon>Streptomyces</taxon>
    </lineage>
</organism>
<dbReference type="EMBL" id="BAAAHB010000054">
    <property type="protein sequence ID" value="GAA0476925.1"/>
    <property type="molecule type" value="Genomic_DNA"/>
</dbReference>
<accession>A0ABN1AHW5</accession>
<evidence type="ECO:0000313" key="3">
    <source>
        <dbReference type="Proteomes" id="UP001499895"/>
    </source>
</evidence>
<dbReference type="Proteomes" id="UP001499895">
    <property type="component" value="Unassembled WGS sequence"/>
</dbReference>
<gene>
    <name evidence="2" type="ORF">GCM10009544_43650</name>
</gene>
<dbReference type="RefSeq" id="WP_344093365.1">
    <property type="nucleotide sequence ID" value="NZ_BAAAHB010000054.1"/>
</dbReference>
<evidence type="ECO:0000256" key="1">
    <source>
        <dbReference type="SAM" id="MobiDB-lite"/>
    </source>
</evidence>
<reference evidence="2 3" key="1">
    <citation type="journal article" date="2019" name="Int. J. Syst. Evol. Microbiol.">
        <title>The Global Catalogue of Microorganisms (GCM) 10K type strain sequencing project: providing services to taxonomists for standard genome sequencing and annotation.</title>
        <authorList>
            <consortium name="The Broad Institute Genomics Platform"/>
            <consortium name="The Broad Institute Genome Sequencing Center for Infectious Disease"/>
            <person name="Wu L."/>
            <person name="Ma J."/>
        </authorList>
    </citation>
    <scope>NUCLEOTIDE SEQUENCE [LARGE SCALE GENOMIC DNA]</scope>
    <source>
        <strain evidence="2 3">JCM 10649</strain>
    </source>
</reference>
<sequence length="64" mass="6872">MGAHRHKDNSGNRALEELSEAVRNAEAKAGNRARRDIKHDGEAGDALTPSPQAQKDAEKAGDHD</sequence>
<comment type="caution">
    <text evidence="2">The sequence shown here is derived from an EMBL/GenBank/DDBJ whole genome shotgun (WGS) entry which is preliminary data.</text>
</comment>
<protein>
    <recommendedName>
        <fullName evidence="4">General stress protein CsbD</fullName>
    </recommendedName>
</protein>
<proteinExistence type="predicted"/>
<feature type="compositionally biased region" description="Basic and acidic residues" evidence="1">
    <location>
        <begin position="55"/>
        <end position="64"/>
    </location>
</feature>
<feature type="compositionally biased region" description="Basic and acidic residues" evidence="1">
    <location>
        <begin position="33"/>
        <end position="42"/>
    </location>
</feature>